<dbReference type="AlphaFoldDB" id="A0A5B6V7V6"/>
<protein>
    <submittedName>
        <fullName evidence="1">Transposon Tf2-9 polyprotein</fullName>
    </submittedName>
</protein>
<dbReference type="Proteomes" id="UP000325315">
    <property type="component" value="Unassembled WGS sequence"/>
</dbReference>
<comment type="caution">
    <text evidence="1">The sequence shown here is derived from an EMBL/GenBank/DDBJ whole genome shotgun (WGS) entry which is preliminary data.</text>
</comment>
<gene>
    <name evidence="1" type="ORF">EPI10_000375</name>
</gene>
<dbReference type="EMBL" id="SMMG02000007">
    <property type="protein sequence ID" value="KAA3465174.1"/>
    <property type="molecule type" value="Genomic_DNA"/>
</dbReference>
<proteinExistence type="predicted"/>
<dbReference type="OrthoDB" id="1297691at2759"/>
<name>A0A5B6V7V6_9ROSI</name>
<keyword evidence="2" id="KW-1185">Reference proteome</keyword>
<organism evidence="1 2">
    <name type="scientific">Gossypium australe</name>
    <dbReference type="NCBI Taxonomy" id="47621"/>
    <lineage>
        <taxon>Eukaryota</taxon>
        <taxon>Viridiplantae</taxon>
        <taxon>Streptophyta</taxon>
        <taxon>Embryophyta</taxon>
        <taxon>Tracheophyta</taxon>
        <taxon>Spermatophyta</taxon>
        <taxon>Magnoliopsida</taxon>
        <taxon>eudicotyledons</taxon>
        <taxon>Gunneridae</taxon>
        <taxon>Pentapetalae</taxon>
        <taxon>rosids</taxon>
        <taxon>malvids</taxon>
        <taxon>Malvales</taxon>
        <taxon>Malvaceae</taxon>
        <taxon>Malvoideae</taxon>
        <taxon>Gossypium</taxon>
    </lineage>
</organism>
<sequence length="82" mass="9175">MLAVLLAVKNWHSYLVASYDTLSTEVCDQNVGNELSRDVKQWVNECVVCQKNKHDTSASLGLLQPLPIPNRAWAAISMDFVE</sequence>
<reference evidence="2" key="1">
    <citation type="journal article" date="2019" name="Plant Biotechnol. J.">
        <title>Genome sequencing of the Australian wild diploid species Gossypium australe highlights disease resistance and delayed gland morphogenesis.</title>
        <authorList>
            <person name="Cai Y."/>
            <person name="Cai X."/>
            <person name="Wang Q."/>
            <person name="Wang P."/>
            <person name="Zhang Y."/>
            <person name="Cai C."/>
            <person name="Xu Y."/>
            <person name="Wang K."/>
            <person name="Zhou Z."/>
            <person name="Wang C."/>
            <person name="Geng S."/>
            <person name="Li B."/>
            <person name="Dong Q."/>
            <person name="Hou Y."/>
            <person name="Wang H."/>
            <person name="Ai P."/>
            <person name="Liu Z."/>
            <person name="Yi F."/>
            <person name="Sun M."/>
            <person name="An G."/>
            <person name="Cheng J."/>
            <person name="Zhang Y."/>
            <person name="Shi Q."/>
            <person name="Xie Y."/>
            <person name="Shi X."/>
            <person name="Chang Y."/>
            <person name="Huang F."/>
            <person name="Chen Y."/>
            <person name="Hong S."/>
            <person name="Mi L."/>
            <person name="Sun Q."/>
            <person name="Zhang L."/>
            <person name="Zhou B."/>
            <person name="Peng R."/>
            <person name="Zhang X."/>
            <person name="Liu F."/>
        </authorList>
    </citation>
    <scope>NUCLEOTIDE SEQUENCE [LARGE SCALE GENOMIC DNA]</scope>
    <source>
        <strain evidence="2">cv. PA1801</strain>
    </source>
</reference>
<evidence type="ECO:0000313" key="2">
    <source>
        <dbReference type="Proteomes" id="UP000325315"/>
    </source>
</evidence>
<accession>A0A5B6V7V6</accession>
<evidence type="ECO:0000313" key="1">
    <source>
        <dbReference type="EMBL" id="KAA3465174.1"/>
    </source>
</evidence>